<reference evidence="3 4" key="1">
    <citation type="submission" date="2014-04" db="EMBL/GenBank/DDBJ databases">
        <title>Evolutionary Origins and Diversification of the Mycorrhizal Mutualists.</title>
        <authorList>
            <consortium name="DOE Joint Genome Institute"/>
            <consortium name="Mycorrhizal Genomics Consortium"/>
            <person name="Kohler A."/>
            <person name="Kuo A."/>
            <person name="Nagy L.G."/>
            <person name="Floudas D."/>
            <person name="Copeland A."/>
            <person name="Barry K.W."/>
            <person name="Cichocki N."/>
            <person name="Veneault-Fourrey C."/>
            <person name="LaButti K."/>
            <person name="Lindquist E.A."/>
            <person name="Lipzen A."/>
            <person name="Lundell T."/>
            <person name="Morin E."/>
            <person name="Murat C."/>
            <person name="Riley R."/>
            <person name="Ohm R."/>
            <person name="Sun H."/>
            <person name="Tunlid A."/>
            <person name="Henrissat B."/>
            <person name="Grigoriev I.V."/>
            <person name="Hibbett D.S."/>
            <person name="Martin F."/>
        </authorList>
    </citation>
    <scope>NUCLEOTIDE SEQUENCE [LARGE SCALE GENOMIC DNA]</scope>
    <source>
        <strain evidence="3 4">FD-317 M1</strain>
    </source>
</reference>
<keyword evidence="1" id="KW-0175">Coiled coil</keyword>
<dbReference type="OrthoDB" id="2688210at2759"/>
<protein>
    <submittedName>
        <fullName evidence="3">Uncharacterized protein</fullName>
    </submittedName>
</protein>
<dbReference type="HOGENOM" id="CLU_601366_0_0_1"/>
<proteinExistence type="predicted"/>
<organism evidence="3 4">
    <name type="scientific">Collybiopsis luxurians FD-317 M1</name>
    <dbReference type="NCBI Taxonomy" id="944289"/>
    <lineage>
        <taxon>Eukaryota</taxon>
        <taxon>Fungi</taxon>
        <taxon>Dikarya</taxon>
        <taxon>Basidiomycota</taxon>
        <taxon>Agaricomycotina</taxon>
        <taxon>Agaricomycetes</taxon>
        <taxon>Agaricomycetidae</taxon>
        <taxon>Agaricales</taxon>
        <taxon>Marasmiineae</taxon>
        <taxon>Omphalotaceae</taxon>
        <taxon>Collybiopsis</taxon>
        <taxon>Collybiopsis luxurians</taxon>
    </lineage>
</organism>
<gene>
    <name evidence="3" type="ORF">GYMLUDRAFT_77645</name>
</gene>
<sequence length="455" mass="51850">MAQRLNFDPSNIPRPDFSGNIYVATRRALIADNDSPDILTEELAIQHLEDQWETENAALRVLYQVQLDEERQLVEQRRQEAIDLENKREAEKREKESELAKKAEEKRTPLHSFTRGIGVISIPQQIHPYAKKMMITRKYVPLWYLLPEAAAEAKERSKDAIDANRFQIAMDDVDNATSSLSLVGSHAVRASPNAIPDSRLTWDQVMRAKSAFLSALPLGEFTNEFVAMFAGFYTGMDMHPEMQEINGDRIMAHYHAEMRRAWYDAFERRKPFDLAVFSERTLEESRVEIQRQNNAKALKEMQSATAQLRRELQQLTQTPAPHTPSPHSKTRPAPYPPTSPRKASGTKNSETTSFQRSFRNANQAQLARCHRCLCRDKHDIRRCTRTTLSGGKRDVLCNWNSKGYLEITHGTHAGLELCAEWQRPNGCTSRKHPEKHRCSGCASTLHGAEGCPDGQ</sequence>
<evidence type="ECO:0000256" key="2">
    <source>
        <dbReference type="SAM" id="MobiDB-lite"/>
    </source>
</evidence>
<dbReference type="Proteomes" id="UP000053593">
    <property type="component" value="Unassembled WGS sequence"/>
</dbReference>
<feature type="coiled-coil region" evidence="1">
    <location>
        <begin position="67"/>
        <end position="107"/>
    </location>
</feature>
<evidence type="ECO:0000313" key="3">
    <source>
        <dbReference type="EMBL" id="KIK52988.1"/>
    </source>
</evidence>
<name>A0A0D0CDH9_9AGAR</name>
<accession>A0A0D0CDH9</accession>
<feature type="region of interest" description="Disordered" evidence="2">
    <location>
        <begin position="317"/>
        <end position="353"/>
    </location>
</feature>
<evidence type="ECO:0000313" key="4">
    <source>
        <dbReference type="Proteomes" id="UP000053593"/>
    </source>
</evidence>
<keyword evidence="4" id="KW-1185">Reference proteome</keyword>
<dbReference type="EMBL" id="KN834835">
    <property type="protein sequence ID" value="KIK52988.1"/>
    <property type="molecule type" value="Genomic_DNA"/>
</dbReference>
<dbReference type="AlphaFoldDB" id="A0A0D0CDH9"/>
<evidence type="ECO:0000256" key="1">
    <source>
        <dbReference type="SAM" id="Coils"/>
    </source>
</evidence>